<dbReference type="Proteomes" id="UP000007875">
    <property type="component" value="Unassembled WGS sequence"/>
</dbReference>
<dbReference type="AlphaFoldDB" id="H2Y3Y9"/>
<sequence length="95" mass="10358">QGEASKVLMSVISGESVEVAKDMTDAEILGVAMRILRNVFTEKEVPEPSDYFITRWRNDPYAQMAYSFVGTGGSGEDYDEVAAPVGGRLFFAGEV</sequence>
<dbReference type="GeneTree" id="ENSGT00940000157751"/>
<keyword evidence="1" id="KW-0285">Flavoprotein</keyword>
<reference evidence="5" key="1">
    <citation type="submission" date="2003-08" db="EMBL/GenBank/DDBJ databases">
        <authorList>
            <person name="Birren B."/>
            <person name="Nusbaum C."/>
            <person name="Abebe A."/>
            <person name="Abouelleil A."/>
            <person name="Adekoya E."/>
            <person name="Ait-zahra M."/>
            <person name="Allen N."/>
            <person name="Allen T."/>
            <person name="An P."/>
            <person name="Anderson M."/>
            <person name="Anderson S."/>
            <person name="Arachchi H."/>
            <person name="Armbruster J."/>
            <person name="Bachantsang P."/>
            <person name="Baldwin J."/>
            <person name="Barry A."/>
            <person name="Bayul T."/>
            <person name="Blitshsteyn B."/>
            <person name="Bloom T."/>
            <person name="Blye J."/>
            <person name="Boguslavskiy L."/>
            <person name="Borowsky M."/>
            <person name="Boukhgalter B."/>
            <person name="Brunache A."/>
            <person name="Butler J."/>
            <person name="Calixte N."/>
            <person name="Calvo S."/>
            <person name="Camarata J."/>
            <person name="Campo K."/>
            <person name="Chang J."/>
            <person name="Cheshatsang Y."/>
            <person name="Citroen M."/>
            <person name="Collymore A."/>
            <person name="Considine T."/>
            <person name="Cook A."/>
            <person name="Cooke P."/>
            <person name="Corum B."/>
            <person name="Cuomo C."/>
            <person name="David R."/>
            <person name="Dawoe T."/>
            <person name="Degray S."/>
            <person name="Dodge S."/>
            <person name="Dooley K."/>
            <person name="Dorje P."/>
            <person name="Dorjee K."/>
            <person name="Dorris L."/>
            <person name="Duffey N."/>
            <person name="Dupes A."/>
            <person name="Elkins T."/>
            <person name="Engels R."/>
            <person name="Erickson J."/>
            <person name="Farina A."/>
            <person name="Faro S."/>
            <person name="Ferreira P."/>
            <person name="Fischer H."/>
            <person name="Fitzgerald M."/>
            <person name="Foley K."/>
            <person name="Gage D."/>
            <person name="Galagan J."/>
            <person name="Gearin G."/>
            <person name="Gnerre S."/>
            <person name="Gnirke A."/>
            <person name="Goyette A."/>
            <person name="Graham J."/>
            <person name="Grandbois E."/>
            <person name="Gyaltsen K."/>
            <person name="Hafez N."/>
            <person name="Hagopian D."/>
            <person name="Hagos B."/>
            <person name="Hall J."/>
            <person name="Hatcher B."/>
            <person name="Heller A."/>
            <person name="Higgins H."/>
            <person name="Honan T."/>
            <person name="Horn A."/>
            <person name="Houde N."/>
            <person name="Hughes L."/>
            <person name="Hulme W."/>
            <person name="Husby E."/>
            <person name="Iliev I."/>
            <person name="Jaffe D."/>
            <person name="Jones C."/>
            <person name="Kamal M."/>
            <person name="Kamat A."/>
            <person name="Kamvysselis M."/>
            <person name="Karlsson E."/>
            <person name="Kells C."/>
            <person name="Kieu A."/>
            <person name="Kisner P."/>
            <person name="Kodira C."/>
            <person name="Kulbokas E."/>
            <person name="Labutti K."/>
            <person name="Lama D."/>
            <person name="Landers T."/>
            <person name="Leger J."/>
            <person name="Levine S."/>
            <person name="Lewis D."/>
            <person name="Lewis T."/>
            <person name="Lindblad-toh K."/>
            <person name="Liu X."/>
            <person name="Lokyitsang T."/>
            <person name="Lokyitsang Y."/>
            <person name="Lucien O."/>
            <person name="Lui A."/>
            <person name="Ma L.J."/>
            <person name="Mabbitt R."/>
            <person name="Macdonald J."/>
            <person name="Maclean C."/>
            <person name="Major J."/>
            <person name="Manning J."/>
            <person name="Marabella R."/>
            <person name="Maru K."/>
            <person name="Matthews C."/>
            <person name="Mauceli E."/>
            <person name="Mccarthy M."/>
            <person name="Mcdonough S."/>
            <person name="Mcghee T."/>
            <person name="Meldrim J."/>
            <person name="Meneus L."/>
            <person name="Mesirov J."/>
            <person name="Mihalev A."/>
            <person name="Mihova T."/>
            <person name="Mikkelsen T."/>
            <person name="Mlenga V."/>
            <person name="Moru K."/>
            <person name="Mozes J."/>
            <person name="Mulrain L."/>
            <person name="Munson G."/>
            <person name="Naylor J."/>
            <person name="Newes C."/>
            <person name="Nguyen C."/>
            <person name="Nguyen N."/>
            <person name="Nguyen T."/>
            <person name="Nicol R."/>
            <person name="Nielsen C."/>
            <person name="Nizzari M."/>
            <person name="Norbu C."/>
            <person name="Norbu N."/>
            <person name="O'donnell P."/>
            <person name="Okoawo O."/>
            <person name="O'leary S."/>
            <person name="Omotosho B."/>
            <person name="O'neill K."/>
            <person name="Osman S."/>
            <person name="Parker S."/>
            <person name="Perrin D."/>
            <person name="Phunkhang P."/>
            <person name="Piqani B."/>
            <person name="Purcell S."/>
            <person name="Rachupka T."/>
            <person name="Ramasamy U."/>
            <person name="Rameau R."/>
            <person name="Ray V."/>
            <person name="Raymond C."/>
            <person name="Retta R."/>
            <person name="Richardson S."/>
            <person name="Rise C."/>
            <person name="Rodriguez J."/>
            <person name="Rogers J."/>
            <person name="Rogov P."/>
            <person name="Rutman M."/>
            <person name="Schupbach R."/>
            <person name="Seaman C."/>
            <person name="Settipalli S."/>
            <person name="Sharpe T."/>
            <person name="Sheridan J."/>
            <person name="Sherpa N."/>
            <person name="Shi J."/>
            <person name="Smirnov S."/>
            <person name="Smith C."/>
            <person name="Sougnez C."/>
            <person name="Spencer B."/>
            <person name="Stalker J."/>
            <person name="Stange-thomann N."/>
            <person name="Stavropoulos S."/>
            <person name="Stetson K."/>
            <person name="Stone C."/>
            <person name="Stone S."/>
            <person name="Stubbs M."/>
            <person name="Talamas J."/>
            <person name="Tchuinga P."/>
            <person name="Tenzing P."/>
            <person name="Tesfaye S."/>
            <person name="Theodore J."/>
            <person name="Thoulutsang Y."/>
            <person name="Topham K."/>
            <person name="Towey S."/>
            <person name="Tsamla T."/>
            <person name="Tsomo N."/>
            <person name="Vallee D."/>
            <person name="Vassiliev H."/>
            <person name="Venkataraman V."/>
            <person name="Vinson J."/>
            <person name="Vo A."/>
            <person name="Wade C."/>
            <person name="Wang S."/>
            <person name="Wangchuk T."/>
            <person name="Wangdi T."/>
            <person name="Whittaker C."/>
            <person name="Wilkinson J."/>
            <person name="Wu Y."/>
            <person name="Wyman D."/>
            <person name="Yadav S."/>
            <person name="Yang S."/>
            <person name="Yang X."/>
            <person name="Yeager S."/>
            <person name="Yee E."/>
            <person name="Young G."/>
            <person name="Zainoun J."/>
            <person name="Zembeck L."/>
            <person name="Zimmer A."/>
            <person name="Zody M."/>
            <person name="Lander E."/>
        </authorList>
    </citation>
    <scope>NUCLEOTIDE SEQUENCE [LARGE SCALE GENOMIC DNA]</scope>
</reference>
<evidence type="ECO:0000313" key="5">
    <source>
        <dbReference type="Proteomes" id="UP000007875"/>
    </source>
</evidence>
<dbReference type="Ensembl" id="ENSCSAVT00000000037.1">
    <property type="protein sequence ID" value="ENSCSAVP00000000037.1"/>
    <property type="gene ID" value="ENSCSAVG00000000018.1"/>
</dbReference>
<dbReference type="GO" id="GO:0016491">
    <property type="term" value="F:oxidoreductase activity"/>
    <property type="evidence" value="ECO:0007669"/>
    <property type="project" value="InterPro"/>
</dbReference>
<keyword evidence="2" id="KW-0274">FAD</keyword>
<dbReference type="Pfam" id="PF01593">
    <property type="entry name" value="Amino_oxidase"/>
    <property type="match status" value="1"/>
</dbReference>
<dbReference type="InterPro" id="IPR002937">
    <property type="entry name" value="Amino_oxidase"/>
</dbReference>
<dbReference type="InterPro" id="IPR050281">
    <property type="entry name" value="Flavin_monoamine_oxidase"/>
</dbReference>
<reference evidence="4" key="2">
    <citation type="submission" date="2025-08" db="UniProtKB">
        <authorList>
            <consortium name="Ensembl"/>
        </authorList>
    </citation>
    <scope>IDENTIFICATION</scope>
</reference>
<evidence type="ECO:0000256" key="1">
    <source>
        <dbReference type="ARBA" id="ARBA00022630"/>
    </source>
</evidence>
<dbReference type="HOGENOM" id="CLU_171193_0_0_1"/>
<dbReference type="eggNOG" id="KOG0029">
    <property type="taxonomic scope" value="Eukaryota"/>
</dbReference>
<dbReference type="STRING" id="51511.ENSCSAVP00000000037"/>
<organism evidence="4 5">
    <name type="scientific">Ciona savignyi</name>
    <name type="common">Pacific transparent sea squirt</name>
    <dbReference type="NCBI Taxonomy" id="51511"/>
    <lineage>
        <taxon>Eukaryota</taxon>
        <taxon>Metazoa</taxon>
        <taxon>Chordata</taxon>
        <taxon>Tunicata</taxon>
        <taxon>Ascidiacea</taxon>
        <taxon>Phlebobranchia</taxon>
        <taxon>Cionidae</taxon>
        <taxon>Ciona</taxon>
    </lineage>
</organism>
<name>H2Y3Y9_CIOSA</name>
<evidence type="ECO:0000313" key="4">
    <source>
        <dbReference type="Ensembl" id="ENSCSAVP00000000037.1"/>
    </source>
</evidence>
<evidence type="ECO:0000259" key="3">
    <source>
        <dbReference type="Pfam" id="PF01593"/>
    </source>
</evidence>
<proteinExistence type="predicted"/>
<dbReference type="OMA" id="DYFITRW"/>
<dbReference type="InParanoid" id="H2Y3Y9"/>
<dbReference type="SUPFAM" id="SSF54373">
    <property type="entry name" value="FAD-linked reductases, C-terminal domain"/>
    <property type="match status" value="1"/>
</dbReference>
<dbReference type="Gene3D" id="3.90.660.10">
    <property type="match status" value="1"/>
</dbReference>
<evidence type="ECO:0000256" key="2">
    <source>
        <dbReference type="ARBA" id="ARBA00022827"/>
    </source>
</evidence>
<dbReference type="PANTHER" id="PTHR10742:SF410">
    <property type="entry name" value="LYSINE-SPECIFIC HISTONE DEMETHYLASE 2"/>
    <property type="match status" value="1"/>
</dbReference>
<reference evidence="4" key="3">
    <citation type="submission" date="2025-09" db="UniProtKB">
        <authorList>
            <consortium name="Ensembl"/>
        </authorList>
    </citation>
    <scope>IDENTIFICATION</scope>
</reference>
<accession>H2Y3Y9</accession>
<protein>
    <recommendedName>
        <fullName evidence="3">Amine oxidase domain-containing protein</fullName>
    </recommendedName>
</protein>
<feature type="domain" description="Amine oxidase" evidence="3">
    <location>
        <begin position="7"/>
        <end position="94"/>
    </location>
</feature>
<keyword evidence="5" id="KW-1185">Reference proteome</keyword>
<dbReference type="PANTHER" id="PTHR10742">
    <property type="entry name" value="FLAVIN MONOAMINE OXIDASE"/>
    <property type="match status" value="1"/>
</dbReference>